<protein>
    <submittedName>
        <fullName evidence="1">Uncharacterized protein</fullName>
    </submittedName>
</protein>
<accession>A0A9P3LL82</accession>
<name>A0A9P3LL82_9APHY</name>
<evidence type="ECO:0000313" key="2">
    <source>
        <dbReference type="Proteomes" id="UP000703269"/>
    </source>
</evidence>
<dbReference type="EMBL" id="BPQB01000108">
    <property type="protein sequence ID" value="GJE99418.1"/>
    <property type="molecule type" value="Genomic_DNA"/>
</dbReference>
<dbReference type="AlphaFoldDB" id="A0A9P3LL82"/>
<evidence type="ECO:0000313" key="1">
    <source>
        <dbReference type="EMBL" id="GJE99418.1"/>
    </source>
</evidence>
<dbReference type="Proteomes" id="UP000703269">
    <property type="component" value="Unassembled WGS sequence"/>
</dbReference>
<comment type="caution">
    <text evidence="1">The sequence shown here is derived from an EMBL/GenBank/DDBJ whole genome shotgun (WGS) entry which is preliminary data.</text>
</comment>
<keyword evidence="2" id="KW-1185">Reference proteome</keyword>
<reference evidence="1 2" key="1">
    <citation type="submission" date="2021-08" db="EMBL/GenBank/DDBJ databases">
        <title>Draft Genome Sequence of Phanerochaete sordida strain YK-624.</title>
        <authorList>
            <person name="Mori T."/>
            <person name="Dohra H."/>
            <person name="Suzuki T."/>
            <person name="Kawagishi H."/>
            <person name="Hirai H."/>
        </authorList>
    </citation>
    <scope>NUCLEOTIDE SEQUENCE [LARGE SCALE GENOMIC DNA]</scope>
    <source>
        <strain evidence="1 2">YK-624</strain>
    </source>
</reference>
<proteinExistence type="predicted"/>
<sequence length="329" mass="36931">MTSFADRCGPAPFNVITDKHNVLIAAADGTLFPATMEIPGDASPVLWENYQELLASPETISYCDGLPILPTKDAPYVVFHVLGVCMPGPYRIGAVDAVRIFTIVKALLRYRVRGVLGSRYFAQLLRVDTPEDALQAYALTLSHFWEEGMRITAEACLRVKAVTVYNDIHTHPAFNDTIQILDPGRLVKFRGARVHAMTALFKGVAGRRSLLWLQHFDLAFFECTHSPRKHHFYVNNGFDSVYAPTWFVDLCDALCTALREVPVPETVEGFCIPPTLKKEFCKPCGHRLRGDLKRFMTDLKAEAEKVKTRIQLDTTFAPDVVALFLARQK</sequence>
<organism evidence="1 2">
    <name type="scientific">Phanerochaete sordida</name>
    <dbReference type="NCBI Taxonomy" id="48140"/>
    <lineage>
        <taxon>Eukaryota</taxon>
        <taxon>Fungi</taxon>
        <taxon>Dikarya</taxon>
        <taxon>Basidiomycota</taxon>
        <taxon>Agaricomycotina</taxon>
        <taxon>Agaricomycetes</taxon>
        <taxon>Polyporales</taxon>
        <taxon>Phanerochaetaceae</taxon>
        <taxon>Phanerochaete</taxon>
    </lineage>
</organism>
<gene>
    <name evidence="1" type="ORF">PsYK624_156800</name>
</gene>